<evidence type="ECO:0000259" key="2">
    <source>
        <dbReference type="Pfam" id="PF08237"/>
    </source>
</evidence>
<dbReference type="InterPro" id="IPR013228">
    <property type="entry name" value="PE-PPE_C"/>
</dbReference>
<feature type="domain" description="PE-PPE" evidence="2">
    <location>
        <begin position="173"/>
        <end position="400"/>
    </location>
</feature>
<feature type="domain" description="PE" evidence="1">
    <location>
        <begin position="5"/>
        <end position="93"/>
    </location>
</feature>
<protein>
    <recommendedName>
        <fullName evidence="5">PE family protein</fullName>
    </recommendedName>
</protein>
<dbReference type="InterPro" id="IPR038332">
    <property type="entry name" value="PPE_sf"/>
</dbReference>
<dbReference type="Proteomes" id="UP000467105">
    <property type="component" value="Chromosome"/>
</dbReference>
<gene>
    <name evidence="3" type="ORF">MPRM_36720</name>
</gene>
<dbReference type="OrthoDB" id="4568361at2"/>
<keyword evidence="4" id="KW-1185">Reference proteome</keyword>
<evidence type="ECO:0000259" key="1">
    <source>
        <dbReference type="Pfam" id="PF00934"/>
    </source>
</evidence>
<sequence length="599" mass="60870">MTGLLTQPHMLAAAAADASQISSAITSARAAAAGPTTSVAVAAQDEVSAVTAAFFGEYGTAYQALLRRATTFQEQFATALSAAGNAYAGAEASASKALGALQTDTLALLGGNVAPAVSTVRTGVAVAAPAVAPGDPVYTLVLGASGLPIPPPEYIQGIPPLYINPFFGAGTNIGISTPEGLYPLTGIKDLTFDISAARGLTILDNAIQQYATLGGTANTINIFGYSQSAAIVSMEMHALNPTNTPGGSLLPSGVNLNITLVGDVSNPNGGLLARFPTLSLQSLGFTFGTATPDNSFPTHIYTIEYDGFADFPQYPLNFVSDLNAFLGIIELHGTYPFFSSDQILNAIQLTNTVGTPLTQYYILPTQNLPLLDPVRAIPVIGNPIADLLQPDLRVVVDLGYGSTTQGWSPGPPNVPTPFGVIPPVTPGAVLGALATGTQQGIGAFASDVASLSGSPPVLPLPSLASITGSMGSGAPSLLPTLSPALPSPQNLIASFQAANSYLTNGAVTSASAAYATLLPTADVATAIVVTVPSYDLNLFLDGVKDVINGDLVGGLEYALGAPPAADTALFTLFGGFEVRVIQHAAQTIVGAWTAPATQD</sequence>
<organism evidence="3 4">
    <name type="scientific">Mycobacterium parmense</name>
    <dbReference type="NCBI Taxonomy" id="185642"/>
    <lineage>
        <taxon>Bacteria</taxon>
        <taxon>Bacillati</taxon>
        <taxon>Actinomycetota</taxon>
        <taxon>Actinomycetes</taxon>
        <taxon>Mycobacteriales</taxon>
        <taxon>Mycobacteriaceae</taxon>
        <taxon>Mycobacterium</taxon>
        <taxon>Mycobacterium simiae complex</taxon>
    </lineage>
</organism>
<dbReference type="Pfam" id="PF00934">
    <property type="entry name" value="PE"/>
    <property type="match status" value="1"/>
</dbReference>
<dbReference type="EMBL" id="AP022614">
    <property type="protein sequence ID" value="BBZ46391.1"/>
    <property type="molecule type" value="Genomic_DNA"/>
</dbReference>
<dbReference type="AlphaFoldDB" id="A0A7I7Z072"/>
<dbReference type="Gene3D" id="1.10.287.850">
    <property type="entry name" value="HP0062-like domain"/>
    <property type="match status" value="1"/>
</dbReference>
<dbReference type="SUPFAM" id="SSF140459">
    <property type="entry name" value="PE/PPE dimer-like"/>
    <property type="match status" value="1"/>
</dbReference>
<name>A0A7I7Z072_9MYCO</name>
<evidence type="ECO:0008006" key="5">
    <source>
        <dbReference type="Google" id="ProtNLM"/>
    </source>
</evidence>
<evidence type="ECO:0000313" key="3">
    <source>
        <dbReference type="EMBL" id="BBZ46391.1"/>
    </source>
</evidence>
<accession>A0A7I7Z072</accession>
<reference evidence="3 4" key="1">
    <citation type="journal article" date="2019" name="Emerg. Microbes Infect.">
        <title>Comprehensive subspecies identification of 175 nontuberculous mycobacteria species based on 7547 genomic profiles.</title>
        <authorList>
            <person name="Matsumoto Y."/>
            <person name="Kinjo T."/>
            <person name="Motooka D."/>
            <person name="Nabeya D."/>
            <person name="Jung N."/>
            <person name="Uechi K."/>
            <person name="Horii T."/>
            <person name="Iida T."/>
            <person name="Fujita J."/>
            <person name="Nakamura S."/>
        </authorList>
    </citation>
    <scope>NUCLEOTIDE SEQUENCE [LARGE SCALE GENOMIC DNA]</scope>
    <source>
        <strain evidence="3 4">JCM 14742</strain>
    </source>
</reference>
<dbReference type="RefSeq" id="WP_085268619.1">
    <property type="nucleotide sequence ID" value="NZ_AP022614.1"/>
</dbReference>
<evidence type="ECO:0000313" key="4">
    <source>
        <dbReference type="Proteomes" id="UP000467105"/>
    </source>
</evidence>
<dbReference type="Pfam" id="PF08237">
    <property type="entry name" value="PE-PPE"/>
    <property type="match status" value="1"/>
</dbReference>
<proteinExistence type="predicted"/>
<dbReference type="InterPro" id="IPR000084">
    <property type="entry name" value="PE-PGRS_N"/>
</dbReference>